<dbReference type="AlphaFoldDB" id="A0A0K2T8D3"/>
<accession>A0A0K2T8D3</accession>
<organism evidence="1">
    <name type="scientific">Lepeophtheirus salmonis</name>
    <name type="common">Salmon louse</name>
    <name type="synonym">Caligus salmonis</name>
    <dbReference type="NCBI Taxonomy" id="72036"/>
    <lineage>
        <taxon>Eukaryota</taxon>
        <taxon>Metazoa</taxon>
        <taxon>Ecdysozoa</taxon>
        <taxon>Arthropoda</taxon>
        <taxon>Crustacea</taxon>
        <taxon>Multicrustacea</taxon>
        <taxon>Hexanauplia</taxon>
        <taxon>Copepoda</taxon>
        <taxon>Siphonostomatoida</taxon>
        <taxon>Caligidae</taxon>
        <taxon>Lepeophtheirus</taxon>
    </lineage>
</organism>
<protein>
    <submittedName>
        <fullName evidence="1">Uncharacterized protein</fullName>
    </submittedName>
</protein>
<dbReference type="EMBL" id="HACA01004471">
    <property type="protein sequence ID" value="CDW21832.1"/>
    <property type="molecule type" value="Transcribed_RNA"/>
</dbReference>
<proteinExistence type="predicted"/>
<reference evidence="1" key="1">
    <citation type="submission" date="2014-05" db="EMBL/GenBank/DDBJ databases">
        <authorList>
            <person name="Chronopoulou M."/>
        </authorList>
    </citation>
    <scope>NUCLEOTIDE SEQUENCE</scope>
    <source>
        <tissue evidence="1">Whole organism</tissue>
    </source>
</reference>
<sequence length="28" mass="3346">MKNEKDFSQILNFSNITSNFLFCKIDTF</sequence>
<evidence type="ECO:0000313" key="1">
    <source>
        <dbReference type="EMBL" id="CDW21832.1"/>
    </source>
</evidence>
<name>A0A0K2T8D3_LEPSM</name>